<evidence type="ECO:0000256" key="3">
    <source>
        <dbReference type="ARBA" id="ARBA00022722"/>
    </source>
</evidence>
<reference evidence="9 10" key="1">
    <citation type="submission" date="2019-01" db="EMBL/GenBank/DDBJ databases">
        <authorList>
            <person name="Brito A."/>
        </authorList>
    </citation>
    <scope>NUCLEOTIDE SEQUENCE [LARGE SCALE GENOMIC DNA]</scope>
    <source>
        <strain evidence="9">1</strain>
    </source>
</reference>
<dbReference type="InterPro" id="IPR002716">
    <property type="entry name" value="PIN_dom"/>
</dbReference>
<organism evidence="9 10">
    <name type="scientific">Hyella patelloides LEGE 07179</name>
    <dbReference type="NCBI Taxonomy" id="945734"/>
    <lineage>
        <taxon>Bacteria</taxon>
        <taxon>Bacillati</taxon>
        <taxon>Cyanobacteriota</taxon>
        <taxon>Cyanophyceae</taxon>
        <taxon>Pleurocapsales</taxon>
        <taxon>Hyellaceae</taxon>
        <taxon>Hyella</taxon>
    </lineage>
</organism>
<dbReference type="EMBL" id="CAACVJ010000464">
    <property type="protein sequence ID" value="VEP16956.1"/>
    <property type="molecule type" value="Genomic_DNA"/>
</dbReference>
<protein>
    <submittedName>
        <fullName evidence="9">Putative nucleic acid-binding protein</fullName>
    </submittedName>
</protein>
<evidence type="ECO:0000256" key="7">
    <source>
        <dbReference type="ARBA" id="ARBA00038093"/>
    </source>
</evidence>
<dbReference type="InterPro" id="IPR029060">
    <property type="entry name" value="PIN-like_dom_sf"/>
</dbReference>
<name>A0A563VZV0_9CYAN</name>
<dbReference type="OrthoDB" id="574223at2"/>
<keyword evidence="2" id="KW-1277">Toxin-antitoxin system</keyword>
<keyword evidence="3" id="KW-0540">Nuclease</keyword>
<evidence type="ECO:0000256" key="1">
    <source>
        <dbReference type="ARBA" id="ARBA00001946"/>
    </source>
</evidence>
<keyword evidence="4" id="KW-0479">Metal-binding</keyword>
<dbReference type="CDD" id="cd09881">
    <property type="entry name" value="PIN_VapC4-5_FitB-like"/>
    <property type="match status" value="1"/>
</dbReference>
<dbReference type="GO" id="GO:0046872">
    <property type="term" value="F:metal ion binding"/>
    <property type="evidence" value="ECO:0007669"/>
    <property type="project" value="UniProtKB-KW"/>
</dbReference>
<accession>A0A563VZV0</accession>
<dbReference type="InterPro" id="IPR050556">
    <property type="entry name" value="Type_II_TA_system_RNase"/>
</dbReference>
<dbReference type="GO" id="GO:0004518">
    <property type="term" value="F:nuclease activity"/>
    <property type="evidence" value="ECO:0007669"/>
    <property type="project" value="UniProtKB-KW"/>
</dbReference>
<evidence type="ECO:0000256" key="6">
    <source>
        <dbReference type="ARBA" id="ARBA00022842"/>
    </source>
</evidence>
<keyword evidence="5" id="KW-0378">Hydrolase</keyword>
<evidence type="ECO:0000313" key="10">
    <source>
        <dbReference type="Proteomes" id="UP000320055"/>
    </source>
</evidence>
<comment type="similarity">
    <text evidence="7">Belongs to the PINc/VapC protein family.</text>
</comment>
<feature type="domain" description="PIN" evidence="8">
    <location>
        <begin position="2"/>
        <end position="125"/>
    </location>
</feature>
<dbReference type="RefSeq" id="WP_144875607.1">
    <property type="nucleotide sequence ID" value="NZ_LR214250.1"/>
</dbReference>
<dbReference type="Pfam" id="PF01850">
    <property type="entry name" value="PIN"/>
    <property type="match status" value="1"/>
</dbReference>
<gene>
    <name evidence="9" type="ORF">H1P_5160005</name>
</gene>
<evidence type="ECO:0000256" key="2">
    <source>
        <dbReference type="ARBA" id="ARBA00022649"/>
    </source>
</evidence>
<dbReference type="AlphaFoldDB" id="A0A563VZV0"/>
<evidence type="ECO:0000313" key="9">
    <source>
        <dbReference type="EMBL" id="VEP16956.1"/>
    </source>
</evidence>
<dbReference type="PANTHER" id="PTHR33653">
    <property type="entry name" value="RIBONUCLEASE VAPC2"/>
    <property type="match status" value="1"/>
</dbReference>
<comment type="cofactor">
    <cofactor evidence="1">
        <name>Mg(2+)</name>
        <dbReference type="ChEBI" id="CHEBI:18420"/>
    </cofactor>
</comment>
<dbReference type="PANTHER" id="PTHR33653:SF1">
    <property type="entry name" value="RIBONUCLEASE VAPC2"/>
    <property type="match status" value="1"/>
</dbReference>
<proteinExistence type="inferred from homology"/>
<sequence>MYLLDTSIVSNFLDERRFYPQLTAKILSQPPESIFTSIITVEEILQGALASVQKTKRKPSVVAAYKYFEELFSALNQFQILSYSAEAEQIYQALPAKIKRIGTQDCRIAAIAKAHKLTVVTVNTNDFMGIGLVDIEPTFRTSKRSIKQSEK</sequence>
<dbReference type="GO" id="GO:0016787">
    <property type="term" value="F:hydrolase activity"/>
    <property type="evidence" value="ECO:0007669"/>
    <property type="project" value="UniProtKB-KW"/>
</dbReference>
<evidence type="ECO:0000256" key="5">
    <source>
        <dbReference type="ARBA" id="ARBA00022801"/>
    </source>
</evidence>
<dbReference type="SUPFAM" id="SSF88723">
    <property type="entry name" value="PIN domain-like"/>
    <property type="match status" value="1"/>
</dbReference>
<keyword evidence="6" id="KW-0460">Magnesium</keyword>
<dbReference type="Proteomes" id="UP000320055">
    <property type="component" value="Unassembled WGS sequence"/>
</dbReference>
<keyword evidence="10" id="KW-1185">Reference proteome</keyword>
<dbReference type="Gene3D" id="3.40.50.1010">
    <property type="entry name" value="5'-nuclease"/>
    <property type="match status" value="1"/>
</dbReference>
<evidence type="ECO:0000259" key="8">
    <source>
        <dbReference type="Pfam" id="PF01850"/>
    </source>
</evidence>
<evidence type="ECO:0000256" key="4">
    <source>
        <dbReference type="ARBA" id="ARBA00022723"/>
    </source>
</evidence>